<dbReference type="AlphaFoldDB" id="A0A4Y3HTS6"/>
<evidence type="ECO:0000313" key="5">
    <source>
        <dbReference type="EMBL" id="GEA50405.1"/>
    </source>
</evidence>
<evidence type="ECO:0000256" key="1">
    <source>
        <dbReference type="ARBA" id="ARBA00022516"/>
    </source>
</evidence>
<dbReference type="GO" id="GO:0006633">
    <property type="term" value="P:fatty acid biosynthetic process"/>
    <property type="evidence" value="ECO:0007669"/>
    <property type="project" value="UniProtKB-KW"/>
</dbReference>
<evidence type="ECO:0000256" key="3">
    <source>
        <dbReference type="ARBA" id="ARBA00023098"/>
    </source>
</evidence>
<keyword evidence="2" id="KW-0378">Hydrolase</keyword>
<reference evidence="5 6" key="1">
    <citation type="submission" date="2019-06" db="EMBL/GenBank/DDBJ databases">
        <title>Whole genome shotgun sequence of Vibrio inusitatus NBRC 102082.</title>
        <authorList>
            <person name="Hosoyama A."/>
            <person name="Uohara A."/>
            <person name="Ohji S."/>
            <person name="Ichikawa N."/>
        </authorList>
    </citation>
    <scope>NUCLEOTIDE SEQUENCE [LARGE SCALE GENOMIC DNA]</scope>
    <source>
        <strain evidence="5 6">NBRC 102082</strain>
    </source>
</reference>
<dbReference type="GO" id="GO:0008770">
    <property type="term" value="F:[acyl-carrier-protein] phosphodiesterase activity"/>
    <property type="evidence" value="ECO:0007669"/>
    <property type="project" value="InterPro"/>
</dbReference>
<keyword evidence="6" id="KW-1185">Reference proteome</keyword>
<dbReference type="PANTHER" id="PTHR38764">
    <property type="entry name" value="ACYL CARRIER PROTEIN PHOSPHODIESTERASE"/>
    <property type="match status" value="1"/>
</dbReference>
<dbReference type="RefSeq" id="WP_141344794.1">
    <property type="nucleotide sequence ID" value="NZ_BJLF01000004.1"/>
</dbReference>
<dbReference type="Proteomes" id="UP000318717">
    <property type="component" value="Unassembled WGS sequence"/>
</dbReference>
<gene>
    <name evidence="5" type="ORF">VIN01S_12090</name>
</gene>
<accession>A0A4Y3HTS6</accession>
<proteinExistence type="predicted"/>
<evidence type="ECO:0000313" key="6">
    <source>
        <dbReference type="Proteomes" id="UP000318717"/>
    </source>
</evidence>
<keyword evidence="1" id="KW-0444">Lipid biosynthesis</keyword>
<evidence type="ECO:0000256" key="4">
    <source>
        <dbReference type="ARBA" id="ARBA00023160"/>
    </source>
</evidence>
<dbReference type="PANTHER" id="PTHR38764:SF1">
    <property type="entry name" value="ACYL CARRIER PROTEIN PHOSPHODIESTERASE"/>
    <property type="match status" value="1"/>
</dbReference>
<keyword evidence="4" id="KW-0276">Fatty acid metabolism</keyword>
<dbReference type="OrthoDB" id="8442777at2"/>
<keyword evidence="4" id="KW-0275">Fatty acid biosynthesis</keyword>
<dbReference type="InterPro" id="IPR007431">
    <property type="entry name" value="ACP_PD"/>
</dbReference>
<name>A0A4Y3HTS6_9VIBR</name>
<dbReference type="Pfam" id="PF04336">
    <property type="entry name" value="ACP_PD"/>
    <property type="match status" value="1"/>
</dbReference>
<evidence type="ECO:0000256" key="2">
    <source>
        <dbReference type="ARBA" id="ARBA00022801"/>
    </source>
</evidence>
<organism evidence="5 6">
    <name type="scientific">Vibrio inusitatus NBRC 102082</name>
    <dbReference type="NCBI Taxonomy" id="1219070"/>
    <lineage>
        <taxon>Bacteria</taxon>
        <taxon>Pseudomonadati</taxon>
        <taxon>Pseudomonadota</taxon>
        <taxon>Gammaproteobacteria</taxon>
        <taxon>Vibrionales</taxon>
        <taxon>Vibrionaceae</taxon>
        <taxon>Vibrio</taxon>
    </lineage>
</organism>
<protein>
    <submittedName>
        <fullName evidence="5">ACP phosphodiesterase</fullName>
    </submittedName>
</protein>
<comment type="caution">
    <text evidence="5">The sequence shown here is derived from an EMBL/GenBank/DDBJ whole genome shotgun (WGS) entry which is preliminary data.</text>
</comment>
<dbReference type="PIRSF" id="PIRSF011489">
    <property type="entry name" value="DUF479"/>
    <property type="match status" value="1"/>
</dbReference>
<sequence>MNFLGHLHLADASNSSLLGNLLGDFVRGNPEGRYAQEITRGIRIHRFVDSFTDSHPSIAEVKPLFGVTRRFSPIALDVFWDHCLANHWAEFHSTSLDLFCDHAKQATHPSFVKSPVPEQYQRVISSMWDNRWIDSYKDLDNIGYALTRMSNRSPRMGPLADCFETIEKHYKELDQVFIDFYPDVIEAVTKTKFE</sequence>
<dbReference type="EMBL" id="BJLF01000004">
    <property type="protein sequence ID" value="GEA50405.1"/>
    <property type="molecule type" value="Genomic_DNA"/>
</dbReference>
<keyword evidence="3" id="KW-0443">Lipid metabolism</keyword>